<dbReference type="VEuPathDB" id="TriTrypDB:BCY84_19837"/>
<organism evidence="1 2">
    <name type="scientific">Trypanosoma cruzi</name>
    <dbReference type="NCBI Taxonomy" id="5693"/>
    <lineage>
        <taxon>Eukaryota</taxon>
        <taxon>Discoba</taxon>
        <taxon>Euglenozoa</taxon>
        <taxon>Kinetoplastea</taxon>
        <taxon>Metakinetoplastina</taxon>
        <taxon>Trypanosomatida</taxon>
        <taxon>Trypanosomatidae</taxon>
        <taxon>Trypanosoma</taxon>
        <taxon>Schizotrypanum</taxon>
    </lineage>
</organism>
<dbReference type="VEuPathDB" id="TriTrypDB:C3747_17g571"/>
<dbReference type="VEuPathDB" id="TriTrypDB:TcCL_ESM03728"/>
<dbReference type="Proteomes" id="UP000246121">
    <property type="component" value="Unassembled WGS sequence"/>
</dbReference>
<dbReference type="VEuPathDB" id="TriTrypDB:TcCLB.511233.70"/>
<gene>
    <name evidence="1" type="ORF">C4B63_132g69</name>
</gene>
<protein>
    <recommendedName>
        <fullName evidence="3">Nucleoporin</fullName>
    </recommendedName>
</protein>
<evidence type="ECO:0000313" key="2">
    <source>
        <dbReference type="Proteomes" id="UP000246121"/>
    </source>
</evidence>
<proteinExistence type="predicted"/>
<name>A0A2V2UP61_TRYCR</name>
<dbReference type="VEuPathDB" id="TriTrypDB:Tc_MARK_7846"/>
<dbReference type="AlphaFoldDB" id="A0A2V2UP61"/>
<dbReference type="VEuPathDB" id="TriTrypDB:TCDM_07615"/>
<dbReference type="EMBL" id="PRFA01000132">
    <property type="protein sequence ID" value="PWU86127.1"/>
    <property type="molecule type" value="Genomic_DNA"/>
</dbReference>
<dbReference type="VEuPathDB" id="TriTrypDB:TcBrA4_0023770"/>
<dbReference type="VEuPathDB" id="TriTrypDB:C4B63_132g69"/>
<comment type="caution">
    <text evidence="1">The sequence shown here is derived from an EMBL/GenBank/DDBJ whole genome shotgun (WGS) entry which is preliminary data.</text>
</comment>
<accession>A0A2V2UP61</accession>
<dbReference type="VEuPathDB" id="TriTrypDB:TCSYLVIO_009241"/>
<dbReference type="VEuPathDB" id="TriTrypDB:TcG_11243"/>
<reference evidence="1 2" key="1">
    <citation type="journal article" date="2018" name="Microb. Genom.">
        <title>Expanding an expanded genome: long-read sequencing of Trypanosoma cruzi.</title>
        <authorList>
            <person name="Berna L."/>
            <person name="Rodriguez M."/>
            <person name="Chiribao M.L."/>
            <person name="Parodi-Talice A."/>
            <person name="Pita S."/>
            <person name="Rijo G."/>
            <person name="Alvarez-Valin F."/>
            <person name="Robello C."/>
        </authorList>
    </citation>
    <scope>NUCLEOTIDE SEQUENCE [LARGE SCALE GENOMIC DNA]</scope>
    <source>
        <strain evidence="1 2">Dm28c</strain>
    </source>
</reference>
<sequence>MMLQSLLHYSEQNNVDDDGDFPPLLRSVIRPASHCPLFDLKIEEEHTWPCANLLNGNARYRVQYQNGAHLVMSDNRLLVVCNSEHFYCPPWNTPIRDACVQQQGANGNSILAVGLADGLYLALLQRNPQLQVTDDVFLTMKQSVEKIVFLRDGEMALCYGNAQVEIYRINTENLQKVSLVSINRNHTLNFFQAVASLWDTRRYRDSAYDSGNGRMFVLSDIDLTVWAYKSTDAFAAVCSVRIQGNVVAVLPSSQLHRYAMLVFNDGGRQPVIVEETFAKRSDETRTVIRLGAVRPLPEDVLLDTVELACQDAEGNKILYDSRKCTLVMLTVASPIYEDIFDVVEVVSLLRLSTTAVGVACVSELQDLSASFIVYGKGGILCRIGVRSLGYMFYGLLQKQGLTNVIRASLHRLGPKRGIEALVGAAFAGASKEVLSPLLQEFMQPSFCENEMRVAPGVNGIISLVNREITLAECLWNAPFSWHLIPDLERIALQLWAWHEKLEALLRPYGWLDCPKQLNLSWNGFVATSHDHFTIRTALNTQAMLLETLLKGLRDAGVLCWLYSLLLRGKPGIDTMRQNRLKPIVWGDDPSTTIASLCMETLLTADGFVMSQLEARKNVLPIRARHAISIHLCISGNQPDAALAYACDNVRSLRHEQVFGYVAEKLEGTFPERMPHLRLLLCWLRYNRGAIVELLEMLERYRISESSEQLKLRLGVVLQAVTEYPALQHAVVRWMVNYPLEDDRVMGFAELLEEHSVVIDEPQTLTALFFVSWANRNRRPALAARGFCDIARGRRRLALPSRILCIKLALEFGPTASEQLVYFVLLLQEELAEAIEAAWRADAAQSDSWREGKVEADVDELRHSYLDERRLFQLAGEYKEQGGAKVQLDLLKVHPETPEKVTVEVLHELLEFLIRKGMSATEAARNVVREYYDGYAAGLPLLPFVALLAQHGVSAEEIATLLQSSGVPTYAVVEFFFHFLDERSEGLTFKKGSLVTTLVAMVAQLSGESRDICAAYLLERIQNLLEDEQKAMAATITTNKILQESDIMQLQRAESLLKRPRTVSPP</sequence>
<dbReference type="VEuPathDB" id="TriTrypDB:ECC02_006322"/>
<evidence type="ECO:0000313" key="1">
    <source>
        <dbReference type="EMBL" id="PWU86127.1"/>
    </source>
</evidence>
<evidence type="ECO:0008006" key="3">
    <source>
        <dbReference type="Google" id="ProtNLM"/>
    </source>
</evidence>
<dbReference type="VEuPathDB" id="TriTrypDB:TcCLB.506963.80"/>